<feature type="compositionally biased region" description="Low complexity" evidence="1">
    <location>
        <begin position="91"/>
        <end position="100"/>
    </location>
</feature>
<proteinExistence type="predicted"/>
<accession>A0AAD6IZ15</accession>
<evidence type="ECO:0000313" key="3">
    <source>
        <dbReference type="Proteomes" id="UP001221413"/>
    </source>
</evidence>
<dbReference type="EMBL" id="JAQGDS010000004">
    <property type="protein sequence ID" value="KAJ6261126.1"/>
    <property type="molecule type" value="Genomic_DNA"/>
</dbReference>
<reference evidence="2" key="1">
    <citation type="submission" date="2023-01" db="EMBL/GenBank/DDBJ databases">
        <title>The chitinases involved in constricting ring structure development in the nematode-trapping fungus Drechslerella dactyloides.</title>
        <authorList>
            <person name="Wang R."/>
            <person name="Zhang L."/>
            <person name="Tang P."/>
            <person name="Li S."/>
            <person name="Liang L."/>
        </authorList>
    </citation>
    <scope>NUCLEOTIDE SEQUENCE</scope>
    <source>
        <strain evidence="2">YMF1.00031</strain>
    </source>
</reference>
<feature type="compositionally biased region" description="Basic residues" evidence="1">
    <location>
        <begin position="45"/>
        <end position="70"/>
    </location>
</feature>
<comment type="caution">
    <text evidence="2">The sequence shown here is derived from an EMBL/GenBank/DDBJ whole genome shotgun (WGS) entry which is preliminary data.</text>
</comment>
<feature type="compositionally biased region" description="Basic and acidic residues" evidence="1">
    <location>
        <begin position="35"/>
        <end position="44"/>
    </location>
</feature>
<evidence type="ECO:0000256" key="1">
    <source>
        <dbReference type="SAM" id="MobiDB-lite"/>
    </source>
</evidence>
<evidence type="ECO:0000313" key="2">
    <source>
        <dbReference type="EMBL" id="KAJ6261126.1"/>
    </source>
</evidence>
<dbReference type="AlphaFoldDB" id="A0AAD6IZ15"/>
<protein>
    <submittedName>
        <fullName evidence="2">Uncharacterized protein</fullName>
    </submittedName>
</protein>
<gene>
    <name evidence="2" type="ORF">Dda_3791</name>
</gene>
<dbReference type="Proteomes" id="UP001221413">
    <property type="component" value="Unassembled WGS sequence"/>
</dbReference>
<organism evidence="2 3">
    <name type="scientific">Drechslerella dactyloides</name>
    <name type="common">Nematode-trapping fungus</name>
    <name type="synonym">Arthrobotrys dactyloides</name>
    <dbReference type="NCBI Taxonomy" id="74499"/>
    <lineage>
        <taxon>Eukaryota</taxon>
        <taxon>Fungi</taxon>
        <taxon>Dikarya</taxon>
        <taxon>Ascomycota</taxon>
        <taxon>Pezizomycotina</taxon>
        <taxon>Orbiliomycetes</taxon>
        <taxon>Orbiliales</taxon>
        <taxon>Orbiliaceae</taxon>
        <taxon>Drechslerella</taxon>
    </lineage>
</organism>
<name>A0AAD6IZ15_DREDA</name>
<sequence>MCLISPTERRFEYPVARRVSYVPPVTAPRHETVIVERPRSSYDSRHRHHSTHRHRSDSAHHRNGSVHSHSKSSVVYATPRASYVSSRRESVPVVVERTYR</sequence>
<feature type="region of interest" description="Disordered" evidence="1">
    <location>
        <begin position="35"/>
        <end position="100"/>
    </location>
</feature>
<keyword evidence="3" id="KW-1185">Reference proteome</keyword>